<name>A0A011MGM5_9PAST</name>
<dbReference type="GO" id="GO:0003677">
    <property type="term" value="F:DNA binding"/>
    <property type="evidence" value="ECO:0007669"/>
    <property type="project" value="InterPro"/>
</dbReference>
<dbReference type="SUPFAM" id="SSF47413">
    <property type="entry name" value="lambda repressor-like DNA-binding domains"/>
    <property type="match status" value="1"/>
</dbReference>
<protein>
    <submittedName>
        <fullName evidence="2">Transcriptional regulator</fullName>
    </submittedName>
</protein>
<organism evidence="2 3">
    <name type="scientific">Mannheimia granulomatis</name>
    <dbReference type="NCBI Taxonomy" id="85402"/>
    <lineage>
        <taxon>Bacteria</taxon>
        <taxon>Pseudomonadati</taxon>
        <taxon>Pseudomonadota</taxon>
        <taxon>Gammaproteobacteria</taxon>
        <taxon>Pasteurellales</taxon>
        <taxon>Pasteurellaceae</taxon>
        <taxon>Mannheimia</taxon>
    </lineage>
</organism>
<dbReference type="Gene3D" id="1.10.260.40">
    <property type="entry name" value="lambda repressor-like DNA-binding domains"/>
    <property type="match status" value="1"/>
</dbReference>
<dbReference type="PATRIC" id="fig|1450449.3.peg.1721"/>
<dbReference type="Pfam" id="PF07022">
    <property type="entry name" value="Phage_CI_repr"/>
    <property type="match status" value="1"/>
</dbReference>
<sequence>MSIFSTIEVLQRLRKLADVTTNKELATLLGVNEKTLSGWSNRNSMPIETILEAAEKYNCDLNWLLLGESKEQKLDPATAMLLAGFQTLDDKGKLQAVTFIGNLANGNPTVQGGGVNQIASGEGKNNNQVFHSGVNEVVGIKK</sequence>
<feature type="domain" description="HTH cro/C1-type" evidence="1">
    <location>
        <begin position="23"/>
        <end position="64"/>
    </location>
</feature>
<dbReference type="OrthoDB" id="6105062at2"/>
<dbReference type="RefSeq" id="WP_051498330.1">
    <property type="nucleotide sequence ID" value="NZ_AVSP01000005.1"/>
</dbReference>
<dbReference type="GO" id="GO:0045892">
    <property type="term" value="P:negative regulation of DNA-templated transcription"/>
    <property type="evidence" value="ECO:0007669"/>
    <property type="project" value="InterPro"/>
</dbReference>
<gene>
    <name evidence="2" type="ORF">AK33_08685</name>
</gene>
<dbReference type="AlphaFoldDB" id="A0A011MGM5"/>
<dbReference type="PROSITE" id="PS50943">
    <property type="entry name" value="HTH_CROC1"/>
    <property type="match status" value="1"/>
</dbReference>
<dbReference type="EMBL" id="JANJ01000006">
    <property type="protein sequence ID" value="EXI61656.1"/>
    <property type="molecule type" value="Genomic_DNA"/>
</dbReference>
<dbReference type="Proteomes" id="UP000054123">
    <property type="component" value="Unassembled WGS sequence"/>
</dbReference>
<dbReference type="InterPro" id="IPR010744">
    <property type="entry name" value="Phage_CI_N"/>
</dbReference>
<dbReference type="InterPro" id="IPR010982">
    <property type="entry name" value="Lambda_DNA-bd_dom_sf"/>
</dbReference>
<dbReference type="CDD" id="cd00093">
    <property type="entry name" value="HTH_XRE"/>
    <property type="match status" value="1"/>
</dbReference>
<comment type="caution">
    <text evidence="2">The sequence shown here is derived from an EMBL/GenBank/DDBJ whole genome shotgun (WGS) entry which is preliminary data.</text>
</comment>
<evidence type="ECO:0000313" key="2">
    <source>
        <dbReference type="EMBL" id="EXI61656.1"/>
    </source>
</evidence>
<dbReference type="InterPro" id="IPR001387">
    <property type="entry name" value="Cro/C1-type_HTH"/>
</dbReference>
<evidence type="ECO:0000259" key="1">
    <source>
        <dbReference type="PROSITE" id="PS50943"/>
    </source>
</evidence>
<accession>A0A011MGM5</accession>
<keyword evidence="3" id="KW-1185">Reference proteome</keyword>
<evidence type="ECO:0000313" key="3">
    <source>
        <dbReference type="Proteomes" id="UP000054123"/>
    </source>
</evidence>
<reference evidence="2 3" key="1">
    <citation type="journal article" date="2014" name="Genome Announc.">
        <title>Genome Sequence of a Presumptive Mannheimia haemolytica Strain with an A1/A6-Cross-Reactive Serotype from a White-Tailed Deer (Odocoileus virginianus).</title>
        <authorList>
            <person name="Lawrence P.K."/>
            <person name="Bey R.F."/>
            <person name="Wiener B."/>
            <person name="Kittichotirat W."/>
            <person name="Bumgarner R.E."/>
        </authorList>
    </citation>
    <scope>NUCLEOTIDE SEQUENCE [LARGE SCALE GENOMIC DNA]</scope>
    <source>
        <strain evidence="2 3">PKL10</strain>
    </source>
</reference>
<proteinExistence type="predicted"/>
<dbReference type="SMART" id="SM00530">
    <property type="entry name" value="HTH_XRE"/>
    <property type="match status" value="1"/>
</dbReference>